<organism evidence="8">
    <name type="scientific">Pseudogymnoascus destructans</name>
    <dbReference type="NCBI Taxonomy" id="655981"/>
    <lineage>
        <taxon>Eukaryota</taxon>
        <taxon>Fungi</taxon>
        <taxon>Dikarya</taxon>
        <taxon>Ascomycota</taxon>
        <taxon>Pezizomycotina</taxon>
        <taxon>Leotiomycetes</taxon>
        <taxon>Thelebolales</taxon>
        <taxon>Thelebolaceae</taxon>
        <taxon>Pseudogymnoascus</taxon>
    </lineage>
</organism>
<dbReference type="AlphaFoldDB" id="A0A177AI17"/>
<feature type="transmembrane region" description="Helical" evidence="7">
    <location>
        <begin position="218"/>
        <end position="237"/>
    </location>
</feature>
<feature type="transmembrane region" description="Helical" evidence="7">
    <location>
        <begin position="103"/>
        <end position="122"/>
    </location>
</feature>
<feature type="transmembrane region" description="Helical" evidence="7">
    <location>
        <begin position="352"/>
        <end position="368"/>
    </location>
</feature>
<feature type="transmembrane region" description="Helical" evidence="7">
    <location>
        <begin position="319"/>
        <end position="340"/>
    </location>
</feature>
<feature type="transmembrane region" description="Helical" evidence="7">
    <location>
        <begin position="74"/>
        <end position="96"/>
    </location>
</feature>
<dbReference type="PANTHER" id="PTHR23513:SF6">
    <property type="entry name" value="MAJOR FACILITATOR SUPERFAMILY ASSOCIATED DOMAIN-CONTAINING PROTEIN"/>
    <property type="match status" value="1"/>
</dbReference>
<evidence type="ECO:0008006" key="9">
    <source>
        <dbReference type="Google" id="ProtNLM"/>
    </source>
</evidence>
<feature type="transmembrane region" description="Helical" evidence="7">
    <location>
        <begin position="464"/>
        <end position="484"/>
    </location>
</feature>
<feature type="transmembrane region" description="Helical" evidence="7">
    <location>
        <begin position="257"/>
        <end position="280"/>
    </location>
</feature>
<sequence>MFPAMADPRSGNVFATWHLFTRSEKKNMMIYMGGIMIYKFGLEVFIGSFISLASNRYDYAARIGGYTPVTFGRIGLLQGLNQAFQCFGAILVAPLVKRWETRIVLSVAILVFAVFTTVILIVDAATGGTFKPAGASNDDFSYYGDFNTDGMIPVYCITGVVYGMVELIRRVIPRDIVRSDVQKLRRLDATVHIFYEVTGTAGAFTTALVLIPHLGNNMAIIVSPFCFAGAAVVWSFISTAEHPTTAPKLRTVNSPSYLSLLYQSTQLFFVSISTGARILFTSRKFIWLLPSYSLALYAHRYLENNIAPLLAQRYLHNSAWAQLIVGGSNFGELLGALFVFLFTNLVTTPMPWLRLDACGLLIVWYLAFWHPTPGQVGQAWMVAATFIPVSFGWAAGDISLSAYLQAMLHRQEHERKDVSALVTVMAFLYSTYIVTYSICSPLLGTYIDKVSAANGGDVHEAIKYVGGVQFTIISCTVLAATFIPRGSFALNPDMLEGEDLEAYRARDMEERPPPVKQEKVVKTKEEKREQTESMKGLKVGHDDWFMDL</sequence>
<evidence type="ECO:0000256" key="6">
    <source>
        <dbReference type="SAM" id="MobiDB-lite"/>
    </source>
</evidence>
<comment type="subcellular location">
    <subcellularLocation>
        <location evidence="1">Cell membrane</location>
        <topology evidence="1">Multi-pass membrane protein</topology>
    </subcellularLocation>
</comment>
<feature type="region of interest" description="Disordered" evidence="6">
    <location>
        <begin position="507"/>
        <end position="534"/>
    </location>
</feature>
<evidence type="ECO:0000256" key="7">
    <source>
        <dbReference type="SAM" id="Phobius"/>
    </source>
</evidence>
<feature type="transmembrane region" description="Helical" evidence="7">
    <location>
        <begin position="418"/>
        <end position="444"/>
    </location>
</feature>
<evidence type="ECO:0000256" key="3">
    <source>
        <dbReference type="ARBA" id="ARBA00022692"/>
    </source>
</evidence>
<keyword evidence="4 7" id="KW-1133">Transmembrane helix</keyword>
<dbReference type="EMBL" id="KV441390">
    <property type="protein sequence ID" value="OAF61092.2"/>
    <property type="molecule type" value="Genomic_DNA"/>
</dbReference>
<gene>
    <name evidence="8" type="ORF">VC83_02551</name>
</gene>
<feature type="transmembrane region" description="Helical" evidence="7">
    <location>
        <begin position="380"/>
        <end position="406"/>
    </location>
</feature>
<dbReference type="PANTHER" id="PTHR23513">
    <property type="entry name" value="INTEGRAL MEMBRANE EFFLUX PROTEIN-RELATED"/>
    <property type="match status" value="1"/>
</dbReference>
<evidence type="ECO:0000256" key="4">
    <source>
        <dbReference type="ARBA" id="ARBA00022989"/>
    </source>
</evidence>
<dbReference type="InterPro" id="IPR036259">
    <property type="entry name" value="MFS_trans_sf"/>
</dbReference>
<feature type="compositionally biased region" description="Basic and acidic residues" evidence="6">
    <location>
        <begin position="507"/>
        <end position="532"/>
    </location>
</feature>
<feature type="transmembrane region" description="Helical" evidence="7">
    <location>
        <begin position="152"/>
        <end position="172"/>
    </location>
</feature>
<dbReference type="RefSeq" id="XP_024326370.1">
    <property type="nucleotide sequence ID" value="XM_024466212.1"/>
</dbReference>
<dbReference type="GO" id="GO:0005886">
    <property type="term" value="C:plasma membrane"/>
    <property type="evidence" value="ECO:0007669"/>
    <property type="project" value="UniProtKB-SubCell"/>
</dbReference>
<evidence type="ECO:0000256" key="5">
    <source>
        <dbReference type="ARBA" id="ARBA00023136"/>
    </source>
</evidence>
<evidence type="ECO:0000313" key="8">
    <source>
        <dbReference type="EMBL" id="OAF61092.2"/>
    </source>
</evidence>
<proteinExistence type="predicted"/>
<protein>
    <recommendedName>
        <fullName evidence="9">Autophagy-related protein</fullName>
    </recommendedName>
</protein>
<dbReference type="SUPFAM" id="SSF103473">
    <property type="entry name" value="MFS general substrate transporter"/>
    <property type="match status" value="1"/>
</dbReference>
<accession>A0A177AI17</accession>
<keyword evidence="3 7" id="KW-0812">Transmembrane</keyword>
<evidence type="ECO:0000256" key="2">
    <source>
        <dbReference type="ARBA" id="ARBA00022475"/>
    </source>
</evidence>
<dbReference type="GeneID" id="36285632"/>
<dbReference type="Proteomes" id="UP000077154">
    <property type="component" value="Unassembled WGS sequence"/>
</dbReference>
<feature type="transmembrane region" description="Helical" evidence="7">
    <location>
        <begin position="30"/>
        <end position="54"/>
    </location>
</feature>
<keyword evidence="2" id="KW-1003">Cell membrane</keyword>
<evidence type="ECO:0000256" key="1">
    <source>
        <dbReference type="ARBA" id="ARBA00004651"/>
    </source>
</evidence>
<feature type="transmembrane region" description="Helical" evidence="7">
    <location>
        <begin position="193"/>
        <end position="212"/>
    </location>
</feature>
<keyword evidence="5 7" id="KW-0472">Membrane</keyword>
<dbReference type="VEuPathDB" id="FungiDB:GMDG_05460"/>
<reference evidence="8" key="1">
    <citation type="submission" date="2016-03" db="EMBL/GenBank/DDBJ databases">
        <title>Updated assembly of Pseudogymnoascus destructans, the fungus causing white-nose syndrome of bats.</title>
        <authorList>
            <person name="Palmer J.M."/>
            <person name="Drees K.P."/>
            <person name="Foster J.T."/>
            <person name="Lindner D.L."/>
        </authorList>
    </citation>
    <scope>NUCLEOTIDE SEQUENCE [LARGE SCALE GENOMIC DNA]</scope>
    <source>
        <strain evidence="8">20631-21</strain>
    </source>
</reference>
<name>A0A177AI17_9PEZI</name>
<dbReference type="Gene3D" id="1.20.1250.20">
    <property type="entry name" value="MFS general substrate transporter like domains"/>
    <property type="match status" value="1"/>
</dbReference>
<dbReference type="eggNOG" id="ENOG502QQNT">
    <property type="taxonomic scope" value="Eukaryota"/>
</dbReference>
<dbReference type="OrthoDB" id="5344169at2759"/>